<dbReference type="PANTHER" id="PTHR11941:SF133">
    <property type="entry name" value="1,2-EPOXYPHENYLACETYL-COA ISOMERASE"/>
    <property type="match status" value="1"/>
</dbReference>
<name>A0A365HC33_9ACTN</name>
<keyword evidence="4" id="KW-1185">Reference proteome</keyword>
<dbReference type="InterPro" id="IPR014748">
    <property type="entry name" value="Enoyl-CoA_hydra_C"/>
</dbReference>
<dbReference type="AlphaFoldDB" id="A0A365HC33"/>
<evidence type="ECO:0000256" key="1">
    <source>
        <dbReference type="ARBA" id="ARBA00005254"/>
    </source>
</evidence>
<dbReference type="Pfam" id="PF00378">
    <property type="entry name" value="ECH_1"/>
    <property type="match status" value="1"/>
</dbReference>
<dbReference type="GO" id="GO:0016829">
    <property type="term" value="F:lyase activity"/>
    <property type="evidence" value="ECO:0007669"/>
    <property type="project" value="UniProtKB-KW"/>
</dbReference>
<protein>
    <recommendedName>
        <fullName evidence="5">Enoyl-CoA hydratase</fullName>
    </recommendedName>
</protein>
<evidence type="ECO:0008006" key="5">
    <source>
        <dbReference type="Google" id="ProtNLM"/>
    </source>
</evidence>
<proteinExistence type="inferred from homology"/>
<accession>A0A365HC33</accession>
<dbReference type="InterPro" id="IPR029045">
    <property type="entry name" value="ClpP/crotonase-like_dom_sf"/>
</dbReference>
<dbReference type="GO" id="GO:0006635">
    <property type="term" value="P:fatty acid beta-oxidation"/>
    <property type="evidence" value="ECO:0007669"/>
    <property type="project" value="TreeGrafter"/>
</dbReference>
<dbReference type="EMBL" id="QLYX01000002">
    <property type="protein sequence ID" value="RAY16568.1"/>
    <property type="molecule type" value="Genomic_DNA"/>
</dbReference>
<keyword evidence="2" id="KW-0456">Lyase</keyword>
<dbReference type="PANTHER" id="PTHR11941">
    <property type="entry name" value="ENOYL-COA HYDRATASE-RELATED"/>
    <property type="match status" value="1"/>
</dbReference>
<dbReference type="Gene3D" id="3.90.226.10">
    <property type="entry name" value="2-enoyl-CoA Hydratase, Chain A, domain 1"/>
    <property type="match status" value="1"/>
</dbReference>
<evidence type="ECO:0000313" key="4">
    <source>
        <dbReference type="Proteomes" id="UP000251891"/>
    </source>
</evidence>
<dbReference type="SUPFAM" id="SSF52096">
    <property type="entry name" value="ClpP/crotonase"/>
    <property type="match status" value="1"/>
</dbReference>
<gene>
    <name evidence="3" type="ORF">DPM19_04950</name>
</gene>
<dbReference type="Gene3D" id="1.10.12.10">
    <property type="entry name" value="Lyase 2-enoyl-coa Hydratase, Chain A, domain 2"/>
    <property type="match status" value="1"/>
</dbReference>
<organism evidence="3 4">
    <name type="scientific">Actinomadura craniellae</name>
    <dbReference type="NCBI Taxonomy" id="2231787"/>
    <lineage>
        <taxon>Bacteria</taxon>
        <taxon>Bacillati</taxon>
        <taxon>Actinomycetota</taxon>
        <taxon>Actinomycetes</taxon>
        <taxon>Streptosporangiales</taxon>
        <taxon>Thermomonosporaceae</taxon>
        <taxon>Actinomadura</taxon>
    </lineage>
</organism>
<dbReference type="InterPro" id="IPR001753">
    <property type="entry name" value="Enoyl-CoA_hydra/iso"/>
</dbReference>
<comment type="caution">
    <text evidence="3">The sequence shown here is derived from an EMBL/GenBank/DDBJ whole genome shotgun (WGS) entry which is preliminary data.</text>
</comment>
<dbReference type="CDD" id="cd06558">
    <property type="entry name" value="crotonase-like"/>
    <property type="match status" value="1"/>
</dbReference>
<dbReference type="Proteomes" id="UP000251891">
    <property type="component" value="Unassembled WGS sequence"/>
</dbReference>
<evidence type="ECO:0000313" key="3">
    <source>
        <dbReference type="EMBL" id="RAY16568.1"/>
    </source>
</evidence>
<comment type="similarity">
    <text evidence="1">Belongs to the enoyl-CoA hydratase/isomerase family.</text>
</comment>
<dbReference type="OrthoDB" id="9777711at2"/>
<sequence length="268" mass="28167">MRWEITPEGVGRLTLNRPRTGNALTADQRERIIDLLGEASGDLRVRAILLTATGDRHFCTGADLGAPAAADRPGPEGAPERPAGSIARTIAGGAQRLIAAVQDCDKPVIAAVNGTAAGIGVHLALACDLVLAADSAKFVEVFVRRGLVVDGGGAYLLTRLVGPQRAKELVFFGDSVSAADARDMGLVNRVVPAAELPEVAGQWAERLARGPTVALGLGKRLINRALDGDRATSFAEEAMAVEINMSGDDGQEGVRAFVERREPTFRGW</sequence>
<reference evidence="3 4" key="1">
    <citation type="submission" date="2018-06" db="EMBL/GenBank/DDBJ databases">
        <title>Actinomadura craniellae sp. nov. isolated from marine sponge Craniella sp.</title>
        <authorList>
            <person name="Li L."/>
            <person name="Xu Q.H."/>
            <person name="Lin H.W."/>
            <person name="Lu Y.H."/>
        </authorList>
    </citation>
    <scope>NUCLEOTIDE SEQUENCE [LARGE SCALE GENOMIC DNA]</scope>
    <source>
        <strain evidence="3 4">LHW63021</strain>
    </source>
</reference>
<evidence type="ECO:0000256" key="2">
    <source>
        <dbReference type="ARBA" id="ARBA00023239"/>
    </source>
</evidence>